<evidence type="ECO:0000313" key="2">
    <source>
        <dbReference type="EMBL" id="MDI3403490.1"/>
    </source>
</evidence>
<protein>
    <recommendedName>
        <fullName evidence="4">Secreted protein</fullName>
    </recommendedName>
</protein>
<organism evidence="2 3">
    <name type="scientific">Streptomyces cavernicola</name>
    <dbReference type="NCBI Taxonomy" id="3043613"/>
    <lineage>
        <taxon>Bacteria</taxon>
        <taxon>Bacillati</taxon>
        <taxon>Actinomycetota</taxon>
        <taxon>Actinomycetes</taxon>
        <taxon>Kitasatosporales</taxon>
        <taxon>Streptomycetaceae</taxon>
        <taxon>Streptomyces</taxon>
    </lineage>
</organism>
<gene>
    <name evidence="2" type="ORF">QIS96_06580</name>
</gene>
<dbReference type="EMBL" id="JASCIQ010000005">
    <property type="protein sequence ID" value="MDI3403490.1"/>
    <property type="molecule type" value="Genomic_DNA"/>
</dbReference>
<keyword evidence="1" id="KW-0732">Signal</keyword>
<reference evidence="2 3" key="1">
    <citation type="submission" date="2023-05" db="EMBL/GenBank/DDBJ databases">
        <title>Draft genome sequence of Streptomyces sp. B-S-A6 isolated from a cave soil in Thailand.</title>
        <authorList>
            <person name="Chamroensaksri N."/>
            <person name="Muangham S."/>
        </authorList>
    </citation>
    <scope>NUCLEOTIDE SEQUENCE [LARGE SCALE GENOMIC DNA]</scope>
    <source>
        <strain evidence="2 3">B-S-A6</strain>
    </source>
</reference>
<accession>A0ABT6S5W8</accession>
<proteinExistence type="predicted"/>
<evidence type="ECO:0000313" key="3">
    <source>
        <dbReference type="Proteomes" id="UP001223978"/>
    </source>
</evidence>
<sequence length="141" mass="14719">MIKLRHALLASGVAAGVLFAGAAPSHAQEAGASTSVNSAARAAVGWDWYTKNKIVNVDLAVDDTKADGHRAYARLVTKTRGGTVVRYSKRWVTGGAGDGNHYNNLQASDSRGIAAATIEVCIDDAGADTCELAGWKYNEIG</sequence>
<evidence type="ECO:0000256" key="1">
    <source>
        <dbReference type="SAM" id="SignalP"/>
    </source>
</evidence>
<evidence type="ECO:0008006" key="4">
    <source>
        <dbReference type="Google" id="ProtNLM"/>
    </source>
</evidence>
<feature type="chain" id="PRO_5045997889" description="Secreted protein" evidence="1">
    <location>
        <begin position="23"/>
        <end position="141"/>
    </location>
</feature>
<keyword evidence="3" id="KW-1185">Reference proteome</keyword>
<dbReference type="RefSeq" id="WP_282541438.1">
    <property type="nucleotide sequence ID" value="NZ_JASCIQ010000005.1"/>
</dbReference>
<feature type="signal peptide" evidence="1">
    <location>
        <begin position="1"/>
        <end position="22"/>
    </location>
</feature>
<name>A0ABT6S5W8_9ACTN</name>
<comment type="caution">
    <text evidence="2">The sequence shown here is derived from an EMBL/GenBank/DDBJ whole genome shotgun (WGS) entry which is preliminary data.</text>
</comment>
<dbReference type="Proteomes" id="UP001223978">
    <property type="component" value="Unassembled WGS sequence"/>
</dbReference>